<evidence type="ECO:0000313" key="5">
    <source>
        <dbReference type="EMBL" id="MBC5733015.1"/>
    </source>
</evidence>
<dbReference type="Gene3D" id="3.40.50.300">
    <property type="entry name" value="P-loop containing nucleotide triphosphate hydrolases"/>
    <property type="match status" value="1"/>
</dbReference>
<evidence type="ECO:0000256" key="1">
    <source>
        <dbReference type="ARBA" id="ARBA00022448"/>
    </source>
</evidence>
<protein>
    <submittedName>
        <fullName evidence="5">ABC transporter ATP-binding protein</fullName>
    </submittedName>
</protein>
<proteinExistence type="predicted"/>
<dbReference type="EMBL" id="JACOPP010000004">
    <property type="protein sequence ID" value="MBC5733015.1"/>
    <property type="molecule type" value="Genomic_DNA"/>
</dbReference>
<dbReference type="PANTHER" id="PTHR42788">
    <property type="entry name" value="TAURINE IMPORT ATP-BINDING PROTEIN-RELATED"/>
    <property type="match status" value="1"/>
</dbReference>
<dbReference type="GO" id="GO:0016887">
    <property type="term" value="F:ATP hydrolysis activity"/>
    <property type="evidence" value="ECO:0007669"/>
    <property type="project" value="InterPro"/>
</dbReference>
<dbReference type="GO" id="GO:0005524">
    <property type="term" value="F:ATP binding"/>
    <property type="evidence" value="ECO:0007669"/>
    <property type="project" value="UniProtKB-KW"/>
</dbReference>
<keyword evidence="2" id="KW-0547">Nucleotide-binding</keyword>
<evidence type="ECO:0000256" key="3">
    <source>
        <dbReference type="ARBA" id="ARBA00022840"/>
    </source>
</evidence>
<keyword evidence="3 5" id="KW-0067">ATP-binding</keyword>
<evidence type="ECO:0000259" key="4">
    <source>
        <dbReference type="PROSITE" id="PS50893"/>
    </source>
</evidence>
<dbReference type="PROSITE" id="PS50893">
    <property type="entry name" value="ABC_TRANSPORTER_2"/>
    <property type="match status" value="1"/>
</dbReference>
<evidence type="ECO:0000256" key="2">
    <source>
        <dbReference type="ARBA" id="ARBA00022741"/>
    </source>
</evidence>
<reference evidence="5" key="1">
    <citation type="submission" date="2020-08" db="EMBL/GenBank/DDBJ databases">
        <title>Genome public.</title>
        <authorList>
            <person name="Liu C."/>
            <person name="Sun Q."/>
        </authorList>
    </citation>
    <scope>NUCLEOTIDE SEQUENCE</scope>
    <source>
        <strain evidence="5">NSJ-51</strain>
    </source>
</reference>
<dbReference type="InterPro" id="IPR003439">
    <property type="entry name" value="ABC_transporter-like_ATP-bd"/>
</dbReference>
<dbReference type="PANTHER" id="PTHR42788:SF13">
    <property type="entry name" value="ALIPHATIC SULFONATES IMPORT ATP-BINDING PROTEIN SSUB"/>
    <property type="match status" value="1"/>
</dbReference>
<sequence length="193" mass="20551">MISVSDITVCFAEKTVLDGFSLAVPEQGITALSGPSGCGKTTLLRVVAGLQKPQAGTASLPGPVSLLFQEDRLLPWRTVGQHITDVLPKARRGEVGRWLELVELAGEQARYPAQLSGGMGRRLALARCLACGGALLLLDEPFAGVDAQRAGRILARIRALGTPVLLTSHQEAVLSRCDRVLALEGPPLRQKNR</sequence>
<accession>A0A8J6JDZ0</accession>
<dbReference type="InterPro" id="IPR003593">
    <property type="entry name" value="AAA+_ATPase"/>
</dbReference>
<dbReference type="SMART" id="SM00382">
    <property type="entry name" value="AAA"/>
    <property type="match status" value="1"/>
</dbReference>
<comment type="caution">
    <text evidence="5">The sequence shown here is derived from an EMBL/GenBank/DDBJ whole genome shotgun (WGS) entry which is preliminary data.</text>
</comment>
<dbReference type="Pfam" id="PF00005">
    <property type="entry name" value="ABC_tran"/>
    <property type="match status" value="1"/>
</dbReference>
<dbReference type="InterPro" id="IPR027417">
    <property type="entry name" value="P-loop_NTPase"/>
</dbReference>
<evidence type="ECO:0000313" key="6">
    <source>
        <dbReference type="Proteomes" id="UP000661435"/>
    </source>
</evidence>
<dbReference type="RefSeq" id="WP_186906911.1">
    <property type="nucleotide sequence ID" value="NZ_JACOPP010000004.1"/>
</dbReference>
<dbReference type="SUPFAM" id="SSF52540">
    <property type="entry name" value="P-loop containing nucleoside triphosphate hydrolases"/>
    <property type="match status" value="1"/>
</dbReference>
<dbReference type="Proteomes" id="UP000661435">
    <property type="component" value="Unassembled WGS sequence"/>
</dbReference>
<feature type="domain" description="ABC transporter" evidence="4">
    <location>
        <begin position="2"/>
        <end position="193"/>
    </location>
</feature>
<keyword evidence="6" id="KW-1185">Reference proteome</keyword>
<name>A0A8J6JDZ0_9FIRM</name>
<dbReference type="AlphaFoldDB" id="A0A8J6JDZ0"/>
<gene>
    <name evidence="5" type="ORF">H8S57_04645</name>
</gene>
<organism evidence="5 6">
    <name type="scientific">Lawsonibacter hominis</name>
    <dbReference type="NCBI Taxonomy" id="2763053"/>
    <lineage>
        <taxon>Bacteria</taxon>
        <taxon>Bacillati</taxon>
        <taxon>Bacillota</taxon>
        <taxon>Clostridia</taxon>
        <taxon>Eubacteriales</taxon>
        <taxon>Oscillospiraceae</taxon>
        <taxon>Lawsonibacter</taxon>
    </lineage>
</organism>
<keyword evidence="1" id="KW-0813">Transport</keyword>
<dbReference type="InterPro" id="IPR050166">
    <property type="entry name" value="ABC_transporter_ATP-bind"/>
</dbReference>